<name>A0ABX2LJ07_9STAP</name>
<dbReference type="RefSeq" id="WP_156304840.1">
    <property type="nucleotide sequence ID" value="NZ_JABVEF010000001.1"/>
</dbReference>
<accession>A0ABX2LJ07</accession>
<feature type="transmembrane region" description="Helical" evidence="1">
    <location>
        <begin position="106"/>
        <end position="128"/>
    </location>
</feature>
<feature type="transmembrane region" description="Helical" evidence="1">
    <location>
        <begin position="46"/>
        <end position="69"/>
    </location>
</feature>
<dbReference type="Pfam" id="PF07187">
    <property type="entry name" value="DUF1405"/>
    <property type="match status" value="1"/>
</dbReference>
<evidence type="ECO:0000313" key="2">
    <source>
        <dbReference type="EMBL" id="NUI82270.1"/>
    </source>
</evidence>
<sequence length="199" mass="23679">MLTFKQMWELTLYRQSCLIFLLVCNLLGTLYGFIWYGDQLVQTPWYFLPFIPDSPIASLFLCIVIFCLIINKHIPFIEALAFVTLLKYGLWAVIMNLQMIHLNHNITIMNIFLILSHGIMAIQAIYFYPRLKIRISSLLIAMVWVFHNDFIDYVLNKYPYYDFIEQHKVMVGYIAFWLSSLALCLYYYLQKIIPIKLFD</sequence>
<proteinExistence type="predicted"/>
<comment type="caution">
    <text evidence="2">The sequence shown here is derived from an EMBL/GenBank/DDBJ whole genome shotgun (WGS) entry which is preliminary data.</text>
</comment>
<reference evidence="2 3" key="1">
    <citation type="submission" date="2020-06" db="EMBL/GenBank/DDBJ databases">
        <title>Staphylococcus borealis sp. nov. -A novel member of the Staphylococcaceae family isolated from skin and blood in humans.</title>
        <authorList>
            <person name="Pain M."/>
            <person name="Wolden R."/>
            <person name="Jaen-Luchoro D."/>
            <person name="Salva-Serra F."/>
            <person name="Iglesias B.P."/>
            <person name="Karlsson R."/>
            <person name="Klingenberg C."/>
            <person name="Cavanagh J.P."/>
        </authorList>
    </citation>
    <scope>NUCLEOTIDE SEQUENCE [LARGE SCALE GENOMIC DNA]</scope>
    <source>
        <strain evidence="2 3">58-22</strain>
    </source>
</reference>
<keyword evidence="1" id="KW-1133">Transmembrane helix</keyword>
<dbReference type="PANTHER" id="PTHR40042:SF1">
    <property type="entry name" value="DUF1405 DOMAIN-CONTAINING PROTEIN"/>
    <property type="match status" value="1"/>
</dbReference>
<dbReference type="Proteomes" id="UP000610527">
    <property type="component" value="Unassembled WGS sequence"/>
</dbReference>
<feature type="transmembrane region" description="Helical" evidence="1">
    <location>
        <begin position="12"/>
        <end position="34"/>
    </location>
</feature>
<keyword evidence="1" id="KW-0812">Transmembrane</keyword>
<evidence type="ECO:0000313" key="3">
    <source>
        <dbReference type="Proteomes" id="UP000610527"/>
    </source>
</evidence>
<dbReference type="PANTHER" id="PTHR40042">
    <property type="entry name" value="HYPOTHETICAL MEMBRANE SPANNING PROTEIN"/>
    <property type="match status" value="1"/>
</dbReference>
<feature type="transmembrane region" description="Helical" evidence="1">
    <location>
        <begin position="135"/>
        <end position="155"/>
    </location>
</feature>
<protein>
    <submittedName>
        <fullName evidence="2">DUF1405 domain-containing protein</fullName>
    </submittedName>
</protein>
<keyword evidence="3" id="KW-1185">Reference proteome</keyword>
<keyword evidence="1" id="KW-0472">Membrane</keyword>
<feature type="transmembrane region" description="Helical" evidence="1">
    <location>
        <begin position="170"/>
        <end position="189"/>
    </location>
</feature>
<dbReference type="EMBL" id="JABVEG010000003">
    <property type="protein sequence ID" value="NUI82270.1"/>
    <property type="molecule type" value="Genomic_DNA"/>
</dbReference>
<feature type="transmembrane region" description="Helical" evidence="1">
    <location>
        <begin position="76"/>
        <end position="94"/>
    </location>
</feature>
<organism evidence="2 3">
    <name type="scientific">Staphylococcus borealis</name>
    <dbReference type="NCBI Taxonomy" id="2742203"/>
    <lineage>
        <taxon>Bacteria</taxon>
        <taxon>Bacillati</taxon>
        <taxon>Bacillota</taxon>
        <taxon>Bacilli</taxon>
        <taxon>Bacillales</taxon>
        <taxon>Staphylococcaceae</taxon>
        <taxon>Staphylococcus</taxon>
    </lineage>
</organism>
<dbReference type="InterPro" id="IPR009845">
    <property type="entry name" value="DUF1405"/>
</dbReference>
<gene>
    <name evidence="2" type="ORF">HUN84_05810</name>
</gene>
<evidence type="ECO:0000256" key="1">
    <source>
        <dbReference type="SAM" id="Phobius"/>
    </source>
</evidence>